<reference evidence="3" key="1">
    <citation type="submission" date="2016-10" db="EMBL/GenBank/DDBJ databases">
        <authorList>
            <person name="Varghese N."/>
            <person name="Submissions S."/>
        </authorList>
    </citation>
    <scope>NUCLEOTIDE SEQUENCE [LARGE SCALE GENOMIC DNA]</scope>
    <source>
        <strain evidence="3">S9</strain>
    </source>
</reference>
<dbReference type="Gene3D" id="3.40.30.10">
    <property type="entry name" value="Glutaredoxin"/>
    <property type="match status" value="1"/>
</dbReference>
<dbReference type="Proteomes" id="UP000198571">
    <property type="component" value="Unassembled WGS sequence"/>
</dbReference>
<protein>
    <submittedName>
        <fullName evidence="2">Thioredoxin domain-containing protein</fullName>
    </submittedName>
</protein>
<evidence type="ECO:0000313" key="3">
    <source>
        <dbReference type="Proteomes" id="UP000198571"/>
    </source>
</evidence>
<name>A0A1H9T7I7_9BACI</name>
<organism evidence="2 3">
    <name type="scientific">Salipaludibacillus aurantiacus</name>
    <dbReference type="NCBI Taxonomy" id="1601833"/>
    <lineage>
        <taxon>Bacteria</taxon>
        <taxon>Bacillati</taxon>
        <taxon>Bacillota</taxon>
        <taxon>Bacilli</taxon>
        <taxon>Bacillales</taxon>
        <taxon>Bacillaceae</taxon>
    </lineage>
</organism>
<evidence type="ECO:0000313" key="2">
    <source>
        <dbReference type="EMBL" id="SER93108.1"/>
    </source>
</evidence>
<feature type="domain" description="Thioredoxin-like fold" evidence="1">
    <location>
        <begin position="1"/>
        <end position="73"/>
    </location>
</feature>
<sequence length="75" mass="8561">MEIKICITSNINGKVFEKRVTEVISELGIKADILTVHDLPRSPEKVFYTPALFINDRMLSSGKVLSKEEITQFFM</sequence>
<accession>A0A1H9T7I7</accession>
<proteinExistence type="predicted"/>
<evidence type="ECO:0000259" key="1">
    <source>
        <dbReference type="Pfam" id="PF13192"/>
    </source>
</evidence>
<gene>
    <name evidence="2" type="ORF">SAMN05518684_105162</name>
</gene>
<dbReference type="EMBL" id="FOGT01000005">
    <property type="protein sequence ID" value="SER93108.1"/>
    <property type="molecule type" value="Genomic_DNA"/>
</dbReference>
<dbReference type="RefSeq" id="WP_177174237.1">
    <property type="nucleotide sequence ID" value="NZ_FOGT01000005.1"/>
</dbReference>
<dbReference type="AlphaFoldDB" id="A0A1H9T7I7"/>
<dbReference type="Pfam" id="PF13192">
    <property type="entry name" value="Thioredoxin_3"/>
    <property type="match status" value="1"/>
</dbReference>
<dbReference type="STRING" id="1601833.SAMN05518684_105162"/>
<dbReference type="InterPro" id="IPR012336">
    <property type="entry name" value="Thioredoxin-like_fold"/>
</dbReference>
<keyword evidence="3" id="KW-1185">Reference proteome</keyword>